<dbReference type="AlphaFoldDB" id="A0A2M7E8W2"/>
<comment type="caution">
    <text evidence="1">The sequence shown here is derived from an EMBL/GenBank/DDBJ whole genome shotgun (WGS) entry which is preliminary data.</text>
</comment>
<evidence type="ECO:0000313" key="2">
    <source>
        <dbReference type="Proteomes" id="UP000228886"/>
    </source>
</evidence>
<sequence>MKEESKKIPKFRNENEEFEFWSNHDITDYIDVSKARRAIFPKLKPTSKLISLQMPVYLVNQIKALANKKGIPYQSLTKVYLAERVKEELSTVNR</sequence>
<dbReference type="EMBL" id="PETL01000180">
    <property type="protein sequence ID" value="PIV64144.1"/>
    <property type="molecule type" value="Genomic_DNA"/>
</dbReference>
<dbReference type="Proteomes" id="UP000228886">
    <property type="component" value="Unassembled WGS sequence"/>
</dbReference>
<protein>
    <recommendedName>
        <fullName evidence="3">CopG family transcriptional regulator</fullName>
    </recommendedName>
</protein>
<name>A0A2M7E8W2_9BACT</name>
<evidence type="ECO:0008006" key="3">
    <source>
        <dbReference type="Google" id="ProtNLM"/>
    </source>
</evidence>
<accession>A0A2M7E8W2</accession>
<dbReference type="Pfam" id="PF12441">
    <property type="entry name" value="CopG_antitoxin"/>
    <property type="match status" value="1"/>
</dbReference>
<organism evidence="1 2">
    <name type="scientific">bacterium (Candidatus Ratteibacteria) CG01_land_8_20_14_3_00_40_19</name>
    <dbReference type="NCBI Taxonomy" id="2014290"/>
    <lineage>
        <taxon>Bacteria</taxon>
        <taxon>Candidatus Ratteibacteria</taxon>
    </lineage>
</organism>
<reference evidence="2" key="1">
    <citation type="submission" date="2017-09" db="EMBL/GenBank/DDBJ databases">
        <title>Depth-based differentiation of microbial function through sediment-hosted aquifers and enrichment of novel symbionts in the deep terrestrial subsurface.</title>
        <authorList>
            <person name="Probst A.J."/>
            <person name="Ladd B."/>
            <person name="Jarett J.K."/>
            <person name="Geller-Mcgrath D.E."/>
            <person name="Sieber C.M.K."/>
            <person name="Emerson J.B."/>
            <person name="Anantharaman K."/>
            <person name="Thomas B.C."/>
            <person name="Malmstrom R."/>
            <person name="Stieglmeier M."/>
            <person name="Klingl A."/>
            <person name="Woyke T."/>
            <person name="Ryan C.M."/>
            <person name="Banfield J.F."/>
        </authorList>
    </citation>
    <scope>NUCLEOTIDE SEQUENCE [LARGE SCALE GENOMIC DNA]</scope>
</reference>
<dbReference type="InterPro" id="IPR022148">
    <property type="entry name" value="CopG_antitoxin"/>
</dbReference>
<gene>
    <name evidence="1" type="ORF">COS11_03720</name>
</gene>
<proteinExistence type="predicted"/>
<evidence type="ECO:0000313" key="1">
    <source>
        <dbReference type="EMBL" id="PIV64144.1"/>
    </source>
</evidence>